<evidence type="ECO:0000259" key="2">
    <source>
        <dbReference type="Pfam" id="PF07727"/>
    </source>
</evidence>
<accession>A0A6L2JFN2</accession>
<organism evidence="4">
    <name type="scientific">Tanacetum cinerariifolium</name>
    <name type="common">Dalmatian daisy</name>
    <name type="synonym">Chrysanthemum cinerariifolium</name>
    <dbReference type="NCBI Taxonomy" id="118510"/>
    <lineage>
        <taxon>Eukaryota</taxon>
        <taxon>Viridiplantae</taxon>
        <taxon>Streptophyta</taxon>
        <taxon>Embryophyta</taxon>
        <taxon>Tracheophyta</taxon>
        <taxon>Spermatophyta</taxon>
        <taxon>Magnoliopsida</taxon>
        <taxon>eudicotyledons</taxon>
        <taxon>Gunneridae</taxon>
        <taxon>Pentapetalae</taxon>
        <taxon>asterids</taxon>
        <taxon>campanulids</taxon>
        <taxon>Asterales</taxon>
        <taxon>Asteraceae</taxon>
        <taxon>Asteroideae</taxon>
        <taxon>Anthemideae</taxon>
        <taxon>Anthemidinae</taxon>
        <taxon>Tanacetum</taxon>
    </lineage>
</organism>
<sequence>MTLVEAARTMLANSFLPNTFWAKAVSTSCYVLNRVLLTKPQNKTPYELLTGKIPFINYIKSFGCNVTILNTIDHLGKFKENSDEGFLVGYSLNSKAFRVYNLKTKRVEENLHIKFLENKTNVVRKGPTWLFDLDYLTDSMTYQPVTAENKANIIAGPKEANNSVGTQDNINAGNSDMEAKHVQEYFVLLLWSSYTLTVKSSKEKNKDEKLIRDTGSKTNEELVDQEDQVFLEELKRIKRQEKEADDATDTFRKTFAKSTKDLLLQAGAAIASSTNYVNTASITVNTASTIINTASTLVNAASPSRNVNAARPSYPDLSRDPTSAVQTRSKVNKSSRAHAFIEPKKISQALKDESWVNAMQEELMQFKTQQARLAAQGHRQEEGIDYDEVFAPMARIKAIEIFLAFASYMGFIVYQMDVKSAFLYGKIDQEVYVSQPLGFIDSKFPKKVYKVIKALYGLHQAPRAWYATLLTFLVESRYRRGLIHKTLFIKKDKKDIMLVKVYVDDIIFCSTKKSLCDKFEALMKSRFQISSMGRLTFFLRLQVKQKEDRIFISQDKYVAEILKKFDFMSVKTASTPIETKKPLVKDAEAVDVDVHLYRSMIGSLMYLTAFRPDIMYAVCACSRFQVTLKTSHLYAVKRIFRYLKGQTKLGLWYPRESAFDLKAYSYSDYAGANLDRKSITGVKNPVFHSKTKHIEIQNHFIRDDYEKKLIQVLKIHTDDNVADLLTNSFDVSRFNFLIVNIGMLNLELHLFRGGKINNVRVVIQQKTKGNAQFHRIVDFLSRIHPFSKELASPKQMALGKDFSNPLMVDSLPKTIWLSMHRVIAMKHWLFQSKWLMDDELEPAKLKEVVDVVTTAKLMTEVVTAATIIAATTLITAAPSAARRRKGAVIRDPEETATPSIIIHSEPKSKDKGKEIMVQDPKPLKKKTQIEQDEAYARELKIELNKNINWDDVIEKVQRKEKEDNVVLRNMAGFKMDYFKGMSYDDIRPIFEKYFNTNMDLLEKTKEQMDEEDSRALKRKTESSKEKAAKKQKLDEEATALALNVSVVDYAIYTENNKPYYKFIRVDGSHQLFLSFLSLLRNFDRKDLEVLWQIVKERFTSLKPKNFSDNFLLTTFTYVFKKPNVQAQMILLVERRYPLTRFTLDQKLNNVRLEVKEESDVSLELLRFEDLMGITTRSRNAYQGPTIPFTSSSLPKVVGRETKVTKDTVPPTNNGNTKDIQPMVVQIENLNSEPIIAPFAEPIEALVSALKPNPKPSIPYPSRLHDQKLRDKANDQKEEFIQIFQDLNFNISLTDALILMPKFCPSIKRELTLRVEKEAATFNLDQTSRYFANYNAMSVNRIDLIDRETFFFIKEFLNDNPSSPPLPPQELKVVEHTNEKASIDVPPVVELKDLPPYLEYAFLEGDDKLPVIIAKDLKDGEKTALTNFLKSHKQALAWRLSDINDSPWVSPVHCIPKKGGFTVVENEENELIPTRLVTGWRVCIDYRKFNDATRKDHFPLPFMDQMLERLTGNVYYYFLDGFSVTFKFP</sequence>
<dbReference type="Pfam" id="PF07727">
    <property type="entry name" value="RVT_2"/>
    <property type="match status" value="1"/>
</dbReference>
<gene>
    <name evidence="4" type="ORF">Tci_007440</name>
</gene>
<feature type="domain" description="Reverse transcriptase Ty1/copia-type" evidence="2">
    <location>
        <begin position="353"/>
        <end position="578"/>
    </location>
</feature>
<dbReference type="EMBL" id="BKCJ010000694">
    <property type="protein sequence ID" value="GEU35462.1"/>
    <property type="molecule type" value="Genomic_DNA"/>
</dbReference>
<dbReference type="CDD" id="cd09272">
    <property type="entry name" value="RNase_HI_RT_Ty1"/>
    <property type="match status" value="1"/>
</dbReference>
<evidence type="ECO:0000259" key="3">
    <source>
        <dbReference type="Pfam" id="PF25597"/>
    </source>
</evidence>
<feature type="domain" description="Retroviral polymerase SH3-like" evidence="3">
    <location>
        <begin position="64"/>
        <end position="121"/>
    </location>
</feature>
<comment type="caution">
    <text evidence="4">The sequence shown here is derived from an EMBL/GenBank/DDBJ whole genome shotgun (WGS) entry which is preliminary data.</text>
</comment>
<name>A0A6L2JFN2_TANCI</name>
<feature type="region of interest" description="Disordered" evidence="1">
    <location>
        <begin position="304"/>
        <end position="328"/>
    </location>
</feature>
<dbReference type="Gene3D" id="3.10.10.10">
    <property type="entry name" value="HIV Type 1 Reverse Transcriptase, subunit A, domain 1"/>
    <property type="match status" value="1"/>
</dbReference>
<dbReference type="InterPro" id="IPR013103">
    <property type="entry name" value="RVT_2"/>
</dbReference>
<feature type="region of interest" description="Disordered" evidence="1">
    <location>
        <begin position="1006"/>
        <end position="1029"/>
    </location>
</feature>
<dbReference type="InterPro" id="IPR057670">
    <property type="entry name" value="SH3_retrovirus"/>
</dbReference>
<evidence type="ECO:0000256" key="1">
    <source>
        <dbReference type="SAM" id="MobiDB-lite"/>
    </source>
</evidence>
<dbReference type="SUPFAM" id="SSF53098">
    <property type="entry name" value="Ribonuclease H-like"/>
    <property type="match status" value="1"/>
</dbReference>
<proteinExistence type="predicted"/>
<dbReference type="InterPro" id="IPR043502">
    <property type="entry name" value="DNA/RNA_pol_sf"/>
</dbReference>
<evidence type="ECO:0000313" key="4">
    <source>
        <dbReference type="EMBL" id="GEU35462.1"/>
    </source>
</evidence>
<dbReference type="SUPFAM" id="SSF56672">
    <property type="entry name" value="DNA/RNA polymerases"/>
    <property type="match status" value="2"/>
</dbReference>
<dbReference type="PANTHER" id="PTHR11439:SF495">
    <property type="entry name" value="REVERSE TRANSCRIPTASE, RNA-DEPENDENT DNA POLYMERASE-RELATED"/>
    <property type="match status" value="1"/>
</dbReference>
<dbReference type="PANTHER" id="PTHR11439">
    <property type="entry name" value="GAG-POL-RELATED RETROTRANSPOSON"/>
    <property type="match status" value="1"/>
</dbReference>
<reference evidence="4" key="1">
    <citation type="journal article" date="2019" name="Sci. Rep.">
        <title>Draft genome of Tanacetum cinerariifolium, the natural source of mosquito coil.</title>
        <authorList>
            <person name="Yamashiro T."/>
            <person name="Shiraishi A."/>
            <person name="Satake H."/>
            <person name="Nakayama K."/>
        </authorList>
    </citation>
    <scope>NUCLEOTIDE SEQUENCE</scope>
</reference>
<dbReference type="Pfam" id="PF25597">
    <property type="entry name" value="SH3_retrovirus"/>
    <property type="match status" value="1"/>
</dbReference>
<protein>
    <submittedName>
        <fullName evidence="4">Putative ribonuclease H-like domain-containing protein</fullName>
    </submittedName>
</protein>
<dbReference type="InterPro" id="IPR012337">
    <property type="entry name" value="RNaseH-like_sf"/>
</dbReference>